<organism evidence="2 3">
    <name type="scientific">Pyrodictium abyssi</name>
    <dbReference type="NCBI Taxonomy" id="54256"/>
    <lineage>
        <taxon>Archaea</taxon>
        <taxon>Thermoproteota</taxon>
        <taxon>Thermoprotei</taxon>
        <taxon>Desulfurococcales</taxon>
        <taxon>Pyrodictiaceae</taxon>
        <taxon>Pyrodictium</taxon>
    </lineage>
</organism>
<evidence type="ECO:0000256" key="1">
    <source>
        <dbReference type="SAM" id="Phobius"/>
    </source>
</evidence>
<keyword evidence="1" id="KW-0812">Transmembrane</keyword>
<keyword evidence="3" id="KW-1185">Reference proteome</keyword>
<keyword evidence="1" id="KW-0472">Membrane</keyword>
<keyword evidence="1" id="KW-1133">Transmembrane helix</keyword>
<reference evidence="2 3" key="1">
    <citation type="submission" date="2023-09" db="EMBL/GenBank/DDBJ databases">
        <title>Pyrofollis japonicus gen. nov. sp. nov., a novel member of the family Pyrodictiaceae isolated from the Iheya North hydrothermal field.</title>
        <authorList>
            <person name="Miyazaki U."/>
            <person name="Sanari M."/>
            <person name="Tame A."/>
            <person name="Kitajima M."/>
            <person name="Okamoto A."/>
            <person name="Sawayama S."/>
            <person name="Miyazaki J."/>
            <person name="Takai K."/>
            <person name="Nakagawa S."/>
        </authorList>
    </citation>
    <scope>NUCLEOTIDE SEQUENCE [LARGE SCALE GENOMIC DNA]</scope>
    <source>
        <strain evidence="2 3">AV2</strain>
    </source>
</reference>
<proteinExistence type="predicted"/>
<gene>
    <name evidence="2" type="ORF">PABY_04280</name>
</gene>
<dbReference type="GeneID" id="89288461"/>
<accession>A0ABN6ZKV0</accession>
<dbReference type="RefSeq" id="WP_338251456.1">
    <property type="nucleotide sequence ID" value="NZ_AP028907.1"/>
</dbReference>
<dbReference type="Proteomes" id="UP001341135">
    <property type="component" value="Chromosome"/>
</dbReference>
<dbReference type="EMBL" id="AP028907">
    <property type="protein sequence ID" value="BES80861.1"/>
    <property type="molecule type" value="Genomic_DNA"/>
</dbReference>
<name>A0ABN6ZKV0_9CREN</name>
<feature type="transmembrane region" description="Helical" evidence="1">
    <location>
        <begin position="53"/>
        <end position="73"/>
    </location>
</feature>
<evidence type="ECO:0000313" key="2">
    <source>
        <dbReference type="EMBL" id="BES80861.1"/>
    </source>
</evidence>
<protein>
    <recommendedName>
        <fullName evidence="4">DUF131 domain-containing protein</fullName>
    </recommendedName>
</protein>
<evidence type="ECO:0008006" key="4">
    <source>
        <dbReference type="Google" id="ProtNLM"/>
    </source>
</evidence>
<evidence type="ECO:0000313" key="3">
    <source>
        <dbReference type="Proteomes" id="UP001341135"/>
    </source>
</evidence>
<sequence>MLIEVVAAIGVVLGFIYAIQKGGDLRTAITYAFVGGVALPVVFMLARLAIAVLVILVKIAVLVTLLVLAYMFLRRAVSRGRRPGWR</sequence>
<feature type="transmembrane region" description="Helical" evidence="1">
    <location>
        <begin position="28"/>
        <end position="46"/>
    </location>
</feature>